<keyword evidence="2 10" id="KW-0132">Cell division</keyword>
<evidence type="ECO:0000256" key="1">
    <source>
        <dbReference type="ARBA" id="ARBA00022475"/>
    </source>
</evidence>
<dbReference type="EC" id="2.4.1.227" evidence="10"/>
<dbReference type="GO" id="GO:0071555">
    <property type="term" value="P:cell wall organization"/>
    <property type="evidence" value="ECO:0007669"/>
    <property type="project" value="UniProtKB-KW"/>
</dbReference>
<evidence type="ECO:0000313" key="18">
    <source>
        <dbReference type="EMBL" id="CRI47560.1"/>
    </source>
</evidence>
<dbReference type="PANTHER" id="PTHR21015:SF22">
    <property type="entry name" value="GLYCOSYLTRANSFERASE"/>
    <property type="match status" value="1"/>
</dbReference>
<evidence type="ECO:0000313" key="21">
    <source>
        <dbReference type="EMBL" id="CRI52095.1"/>
    </source>
</evidence>
<comment type="function">
    <text evidence="10">Cell wall formation. Catalyzes the transfer of a GlcNAc subunit on undecaprenyl-pyrophosphoryl-MurNAc-pentapeptide (lipid intermediate I) to form undecaprenyl-pyrophosphoryl-MurNAc-(pentapeptide)GlcNAc (lipid intermediate II).</text>
</comment>
<dbReference type="Pfam" id="PF03033">
    <property type="entry name" value="Glyco_transf_28"/>
    <property type="match status" value="1"/>
</dbReference>
<comment type="catalytic activity">
    <reaction evidence="10">
        <text>di-trans,octa-cis-undecaprenyl diphospho-N-acetyl-alpha-D-muramoyl-L-alanyl-D-glutamyl-meso-2,6-diaminopimeloyl-D-alanyl-D-alanine + UDP-N-acetyl-alpha-D-glucosamine = di-trans,octa-cis-undecaprenyl diphospho-[N-acetyl-alpha-D-glucosaminyl-(1-&gt;4)]-N-acetyl-alpha-D-muramoyl-L-alanyl-D-glutamyl-meso-2,6-diaminopimeloyl-D-alanyl-D-alanine + UDP + H(+)</text>
        <dbReference type="Rhea" id="RHEA:31227"/>
        <dbReference type="ChEBI" id="CHEBI:15378"/>
        <dbReference type="ChEBI" id="CHEBI:57705"/>
        <dbReference type="ChEBI" id="CHEBI:58223"/>
        <dbReference type="ChEBI" id="CHEBI:61387"/>
        <dbReference type="ChEBI" id="CHEBI:61388"/>
        <dbReference type="EC" id="2.4.1.227"/>
    </reaction>
</comment>
<comment type="caution">
    <text evidence="10">Lacks conserved residue(s) required for the propagation of feature annotation.</text>
</comment>
<keyword evidence="1 10" id="KW-1003">Cell membrane</keyword>
<protein>
    <recommendedName>
        <fullName evidence="10">UDP-N-acetylglucosamine--N-acetylmuramyl-(pentapeptide) pyrophosphoryl-undecaprenol N-acetylglucosamine transferase</fullName>
        <ecNumber evidence="10">2.4.1.227</ecNumber>
    </recommendedName>
    <alternativeName>
        <fullName evidence="10">Undecaprenyl-PP-MurNAc-pentapeptide-UDPGlcNAc GlcNAc transferase</fullName>
    </alternativeName>
</protein>
<dbReference type="CDD" id="cd03785">
    <property type="entry name" value="GT28_MurG"/>
    <property type="match status" value="1"/>
</dbReference>
<dbReference type="GO" id="GO:0009252">
    <property type="term" value="P:peptidoglycan biosynthetic process"/>
    <property type="evidence" value="ECO:0007669"/>
    <property type="project" value="UniProtKB-UniRule"/>
</dbReference>
<dbReference type="HAMAP" id="MF_00033">
    <property type="entry name" value="MurG"/>
    <property type="match status" value="1"/>
</dbReference>
<keyword evidence="7 10" id="KW-0472">Membrane</keyword>
<comment type="pathway">
    <text evidence="10">Cell wall biogenesis; peptidoglycan biosynthesis.</text>
</comment>
<dbReference type="GO" id="GO:0005886">
    <property type="term" value="C:plasma membrane"/>
    <property type="evidence" value="ECO:0007669"/>
    <property type="project" value="UniProtKB-SubCell"/>
</dbReference>
<comment type="subcellular location">
    <subcellularLocation>
        <location evidence="10">Cell inner membrane</location>
        <topology evidence="10">Peripheral membrane protein</topology>
        <orientation evidence="10">Cytoplasmic side</orientation>
    </subcellularLocation>
</comment>
<comment type="similarity">
    <text evidence="10">Belongs to the glycosyltransferase 28 family. MurG subfamily.</text>
</comment>
<evidence type="ECO:0000256" key="6">
    <source>
        <dbReference type="ARBA" id="ARBA00022984"/>
    </source>
</evidence>
<dbReference type="InterPro" id="IPR004276">
    <property type="entry name" value="GlycoTrans_28_N"/>
</dbReference>
<evidence type="ECO:0000256" key="9">
    <source>
        <dbReference type="ARBA" id="ARBA00023316"/>
    </source>
</evidence>
<dbReference type="EMBL" id="LN847008">
    <property type="protein sequence ID" value="CRI41945.1"/>
    <property type="molecule type" value="Genomic_DNA"/>
</dbReference>
<keyword evidence="3 10" id="KW-0328">Glycosyltransferase</keyword>
<feature type="binding site" evidence="10">
    <location>
        <position position="190"/>
    </location>
    <ligand>
        <name>UDP-N-acetyl-alpha-D-glucosamine</name>
        <dbReference type="ChEBI" id="CHEBI:57705"/>
    </ligand>
</feature>
<evidence type="ECO:0000256" key="5">
    <source>
        <dbReference type="ARBA" id="ARBA00022960"/>
    </source>
</evidence>
<dbReference type="GO" id="GO:0051301">
    <property type="term" value="P:cell division"/>
    <property type="evidence" value="ECO:0007669"/>
    <property type="project" value="UniProtKB-KW"/>
</dbReference>
<evidence type="ECO:0000259" key="11">
    <source>
        <dbReference type="Pfam" id="PF03033"/>
    </source>
</evidence>
<accession>A0A0F7WNK6</accession>
<evidence type="ECO:0000313" key="15">
    <source>
        <dbReference type="EMBL" id="CRI41945.1"/>
    </source>
</evidence>
<evidence type="ECO:0000313" key="16">
    <source>
        <dbReference type="EMBL" id="CRI44157.1"/>
    </source>
</evidence>
<evidence type="ECO:0000256" key="3">
    <source>
        <dbReference type="ARBA" id="ARBA00022676"/>
    </source>
</evidence>
<evidence type="ECO:0000256" key="2">
    <source>
        <dbReference type="ARBA" id="ARBA00022618"/>
    </source>
</evidence>
<dbReference type="InterPro" id="IPR006009">
    <property type="entry name" value="GlcNAc_MurG"/>
</dbReference>
<dbReference type="SUPFAM" id="SSF53756">
    <property type="entry name" value="UDP-Glycosyltransferase/glycogen phosphorylase"/>
    <property type="match status" value="1"/>
</dbReference>
<feature type="domain" description="Glycosyltransferase family 28 N-terminal" evidence="11">
    <location>
        <begin position="8"/>
        <end position="142"/>
    </location>
</feature>
<keyword evidence="9 10" id="KW-0961">Cell wall biogenesis/degradation</keyword>
<evidence type="ECO:0000313" key="19">
    <source>
        <dbReference type="EMBL" id="CRI49837.1"/>
    </source>
</evidence>
<dbReference type="GO" id="GO:0008360">
    <property type="term" value="P:regulation of cell shape"/>
    <property type="evidence" value="ECO:0007669"/>
    <property type="project" value="UniProtKB-KW"/>
</dbReference>
<evidence type="ECO:0000313" key="13">
    <source>
        <dbReference type="EMBL" id="CRI38555.1"/>
    </source>
</evidence>
<feature type="domain" description="Glycosyl transferase family 28 C-terminal" evidence="12">
    <location>
        <begin position="183"/>
        <end position="339"/>
    </location>
</feature>
<feature type="binding site" evidence="10">
    <location>
        <position position="125"/>
    </location>
    <ligand>
        <name>UDP-N-acetyl-alpha-D-glucosamine</name>
        <dbReference type="ChEBI" id="CHEBI:57705"/>
    </ligand>
</feature>
<dbReference type="EMBL" id="LN849050">
    <property type="protein sequence ID" value="CRI73588.1"/>
    <property type="molecule type" value="Genomic_DNA"/>
</dbReference>
<name>A0A0F7WNK6_CHLPN</name>
<evidence type="ECO:0000256" key="10">
    <source>
        <dbReference type="HAMAP-Rule" id="MF_00033"/>
    </source>
</evidence>
<feature type="binding site" evidence="10">
    <location>
        <begin position="15"/>
        <end position="17"/>
    </location>
    <ligand>
        <name>UDP-N-acetyl-alpha-D-glucosamine</name>
        <dbReference type="ChEBI" id="CHEBI:57705"/>
    </ligand>
</feature>
<dbReference type="EMBL" id="LN847227">
    <property type="protein sequence ID" value="CRI46413.1"/>
    <property type="molecule type" value="Genomic_DNA"/>
</dbReference>
<reference evidence="15" key="1">
    <citation type="submission" date="2015-05" db="EMBL/GenBank/DDBJ databases">
        <authorList>
            <person name="Rattei Thomas"/>
        </authorList>
    </citation>
    <scope>NUCLEOTIDE SEQUENCE</scope>
    <source>
        <strain evidence="13">CV15</strain>
        <strain evidence="14">CWL029c</strain>
        <strain evidence="15">GiD</strain>
        <strain evidence="16">H12</strain>
        <strain evidence="17">MUL2216</strain>
        <strain evidence="18">Panola</strain>
        <strain evidence="20">PB1</strain>
        <strain evidence="19">U1271</strain>
        <strain evidence="21">UZG1</strain>
        <strain evidence="22">Wien2</strain>
        <strain evidence="23">YK41</strain>
    </source>
</reference>
<keyword evidence="6 10" id="KW-0573">Peptidoglycan synthesis</keyword>
<keyword evidence="10" id="KW-0997">Cell inner membrane</keyword>
<dbReference type="EMBL" id="LN847237">
    <property type="protein sequence ID" value="CRI47560.1"/>
    <property type="molecule type" value="Genomic_DNA"/>
</dbReference>
<evidence type="ECO:0000313" key="23">
    <source>
        <dbReference type="EMBL" id="CRI73588.1"/>
    </source>
</evidence>
<dbReference type="InterPro" id="IPR007235">
    <property type="entry name" value="Glyco_trans_28_C"/>
</dbReference>
<evidence type="ECO:0000259" key="12">
    <source>
        <dbReference type="Pfam" id="PF04101"/>
    </source>
</evidence>
<dbReference type="EMBL" id="LN847240">
    <property type="protein sequence ID" value="CRI50965.1"/>
    <property type="molecule type" value="Genomic_DNA"/>
</dbReference>
<dbReference type="PANTHER" id="PTHR21015">
    <property type="entry name" value="UDP-N-ACETYLGLUCOSAMINE--N-ACETYLMURAMYL-(PENTAPEPTIDE) PYROPHOSPHORYL-UNDECAPRENOL N-ACETYLGLUCOSAMINE TRANSFERASE 1"/>
    <property type="match status" value="1"/>
</dbReference>
<evidence type="ECO:0000256" key="7">
    <source>
        <dbReference type="ARBA" id="ARBA00023136"/>
    </source>
</evidence>
<gene>
    <name evidence="10" type="primary">murG</name>
    <name evidence="13" type="ORF">BN1224_CV15_C_03880</name>
    <name evidence="15" type="ORF">BN1224_GiD_A_09460</name>
    <name evidence="16" type="ORF">BN1224_H12_EY_00410</name>
    <name evidence="17" type="ORF">BN1224_MUL2216_F_04680</name>
    <name evidence="18" type="ORF">BN1224_Panola_L_00640</name>
    <name evidence="20" type="ORF">BN1224_PB1_B_09340</name>
    <name evidence="19" type="ORF">BN1224_U1271_C_07770</name>
    <name evidence="21" type="ORF">BN1224_UZG1_B_02440</name>
    <name evidence="22" type="ORF">BN1224_Wien2_H_01620</name>
    <name evidence="23" type="ORF">BN1224_YK41_BY_00410</name>
    <name evidence="14" type="ORF">CWL029c_F_00640</name>
</gene>
<dbReference type="GeneID" id="45050960"/>
<dbReference type="UniPathway" id="UPA00219"/>
<dbReference type="EMBL" id="LN847244">
    <property type="protein sequence ID" value="CRI49837.1"/>
    <property type="molecule type" value="Genomic_DNA"/>
</dbReference>
<keyword evidence="4 10" id="KW-0808">Transferase</keyword>
<dbReference type="NCBIfam" id="TIGR01133">
    <property type="entry name" value="murG"/>
    <property type="match status" value="1"/>
</dbReference>
<dbReference type="EMBL" id="LN846999">
    <property type="protein sequence ID" value="CRI38555.1"/>
    <property type="molecule type" value="Genomic_DNA"/>
</dbReference>
<dbReference type="GO" id="GO:0050511">
    <property type="term" value="F:undecaprenyldiphospho-muramoylpentapeptide beta-N-acetylglucosaminyltransferase activity"/>
    <property type="evidence" value="ECO:0007669"/>
    <property type="project" value="UniProtKB-UniRule"/>
</dbReference>
<evidence type="ECO:0000313" key="20">
    <source>
        <dbReference type="EMBL" id="CRI50965.1"/>
    </source>
</evidence>
<dbReference type="EMBL" id="LN847203">
    <property type="protein sequence ID" value="CRI44157.1"/>
    <property type="molecule type" value="Genomic_DNA"/>
</dbReference>
<proteinExistence type="inferred from homology"/>
<dbReference type="EMBL" id="LN847246">
    <property type="protein sequence ID" value="CRI52095.1"/>
    <property type="molecule type" value="Genomic_DNA"/>
</dbReference>
<dbReference type="GO" id="GO:0005975">
    <property type="term" value="P:carbohydrate metabolic process"/>
    <property type="evidence" value="ECO:0007669"/>
    <property type="project" value="InterPro"/>
</dbReference>
<evidence type="ECO:0000313" key="17">
    <source>
        <dbReference type="EMBL" id="CRI46413.1"/>
    </source>
</evidence>
<evidence type="ECO:0000313" key="14">
    <source>
        <dbReference type="EMBL" id="CRI40817.1"/>
    </source>
</evidence>
<evidence type="ECO:0000313" key="22">
    <source>
        <dbReference type="EMBL" id="CRI53986.1"/>
    </source>
</evidence>
<dbReference type="EMBL" id="LN847006">
    <property type="protein sequence ID" value="CRI40817.1"/>
    <property type="molecule type" value="Genomic_DNA"/>
</dbReference>
<dbReference type="SMR" id="A0A0F7WNK6"/>
<dbReference type="EMBL" id="LN847255">
    <property type="protein sequence ID" value="CRI53986.1"/>
    <property type="molecule type" value="Genomic_DNA"/>
</dbReference>
<dbReference type="AlphaFoldDB" id="A0A0F7WNK6"/>
<dbReference type="Pfam" id="PF04101">
    <property type="entry name" value="Glyco_tran_28_C"/>
    <property type="match status" value="1"/>
</dbReference>
<organism evidence="15">
    <name type="scientific">Chlamydia pneumoniae</name>
    <name type="common">Chlamydophila pneumoniae</name>
    <dbReference type="NCBI Taxonomy" id="83558"/>
    <lineage>
        <taxon>Bacteria</taxon>
        <taxon>Pseudomonadati</taxon>
        <taxon>Chlamydiota</taxon>
        <taxon>Chlamydiia</taxon>
        <taxon>Chlamydiales</taxon>
        <taxon>Chlamydiaceae</taxon>
        <taxon>Chlamydia/Chlamydophila group</taxon>
        <taxon>Chlamydia</taxon>
    </lineage>
</organism>
<evidence type="ECO:0000256" key="8">
    <source>
        <dbReference type="ARBA" id="ARBA00023306"/>
    </source>
</evidence>
<dbReference type="OrthoDB" id="9808936at2"/>
<feature type="binding site" evidence="10">
    <location>
        <position position="290"/>
    </location>
    <ligand>
        <name>UDP-N-acetyl-alpha-D-glucosamine</name>
        <dbReference type="ChEBI" id="CHEBI:57705"/>
    </ligand>
</feature>
<dbReference type="RefSeq" id="WP_010883539.1">
    <property type="nucleotide sequence ID" value="NZ_CP172581.1"/>
</dbReference>
<dbReference type="Gene3D" id="3.40.50.2000">
    <property type="entry name" value="Glycogen Phosphorylase B"/>
    <property type="match status" value="2"/>
</dbReference>
<sequence>MMKKIRKVALAVGGSGGHIVPALSVKEAFSREGIDVLLLGKGLKNHPSLQQGISYREIPSGLPTVLNPIKIMSRTLSLCSGYLKARKELKIFDPDLVIGFGSYHSLPVLLAGLSHKIPLFLHEQNLVPGKVNQLFSRYARGIGVNFSPVTKHFRCPAEEVFLPKRSFSLGSPMMKRCTNHTPTICVVGGSQGAQILNTCVPQALVKLVNKYPNMYVHHIVGPKSDVMKVQHVYNRGEVLCCVKPFEEQLLDVLLAADLVISRAGATILEEILWAKVPGILIPYPGAYGHQEVNAKFFVDVLEGGTMILEKELTEKLLVEKVTFALDSHNREKQRNSLAAYSQQRSTKTFHAFICECL</sequence>
<keyword evidence="8 10" id="KW-0131">Cell cycle</keyword>
<keyword evidence="5 10" id="KW-0133">Cell shape</keyword>
<dbReference type="PATRIC" id="fig|83558.13.peg.954"/>
<evidence type="ECO:0000256" key="4">
    <source>
        <dbReference type="ARBA" id="ARBA00022679"/>
    </source>
</evidence>